<comment type="caution">
    <text evidence="2">The sequence shown here is derived from an EMBL/GenBank/DDBJ whole genome shotgun (WGS) entry which is preliminary data.</text>
</comment>
<protein>
    <submittedName>
        <fullName evidence="2">Uncharacterized protein</fullName>
    </submittedName>
</protein>
<feature type="region of interest" description="Disordered" evidence="1">
    <location>
        <begin position="20"/>
        <end position="40"/>
    </location>
</feature>
<feature type="compositionally biased region" description="Basic and acidic residues" evidence="1">
    <location>
        <begin position="20"/>
        <end position="37"/>
    </location>
</feature>
<accession>A0A0V1HY69</accession>
<proteinExistence type="predicted"/>
<evidence type="ECO:0000313" key="3">
    <source>
        <dbReference type="Proteomes" id="UP000055024"/>
    </source>
</evidence>
<dbReference type="AlphaFoldDB" id="A0A0V1HY69"/>
<name>A0A0V1HY69_9BILA</name>
<dbReference type="EMBL" id="JYDP01000018">
    <property type="protein sequence ID" value="KRZ15414.1"/>
    <property type="molecule type" value="Genomic_DNA"/>
</dbReference>
<sequence length="69" mass="8099">MGATDKRREIEAKANIINERRKELKNNRPTPFKENKRTLGSGGITFSWREPVKLVQINNCEYVVKRQQL</sequence>
<organism evidence="2 3">
    <name type="scientific">Trichinella zimbabwensis</name>
    <dbReference type="NCBI Taxonomy" id="268475"/>
    <lineage>
        <taxon>Eukaryota</taxon>
        <taxon>Metazoa</taxon>
        <taxon>Ecdysozoa</taxon>
        <taxon>Nematoda</taxon>
        <taxon>Enoplea</taxon>
        <taxon>Dorylaimia</taxon>
        <taxon>Trichinellida</taxon>
        <taxon>Trichinellidae</taxon>
        <taxon>Trichinella</taxon>
    </lineage>
</organism>
<evidence type="ECO:0000313" key="2">
    <source>
        <dbReference type="EMBL" id="KRZ15414.1"/>
    </source>
</evidence>
<evidence type="ECO:0000256" key="1">
    <source>
        <dbReference type="SAM" id="MobiDB-lite"/>
    </source>
</evidence>
<keyword evidence="3" id="KW-1185">Reference proteome</keyword>
<reference evidence="2 3" key="1">
    <citation type="submission" date="2015-01" db="EMBL/GenBank/DDBJ databases">
        <title>Evolution of Trichinella species and genotypes.</title>
        <authorList>
            <person name="Korhonen P.K."/>
            <person name="Edoardo P."/>
            <person name="Giuseppe L.R."/>
            <person name="Gasser R.B."/>
        </authorList>
    </citation>
    <scope>NUCLEOTIDE SEQUENCE [LARGE SCALE GENOMIC DNA]</scope>
    <source>
        <strain evidence="2">ISS1029</strain>
    </source>
</reference>
<dbReference type="Proteomes" id="UP000055024">
    <property type="component" value="Unassembled WGS sequence"/>
</dbReference>
<gene>
    <name evidence="2" type="ORF">T11_1885</name>
</gene>